<reference evidence="1 2" key="1">
    <citation type="journal article" date="2021" name="Int. J. Syst. Evol. Microbiol.">
        <title>Reticulibacter mediterranei gen. nov., sp. nov., within the new family Reticulibacteraceae fam. nov., and Ktedonospora formicarum gen. nov., sp. nov., Ktedonobacter robiniae sp. nov., Dictyobacter formicarum sp. nov. and Dictyobacter arantiisoli sp. nov., belonging to the class Ktedonobacteria.</title>
        <authorList>
            <person name="Yabe S."/>
            <person name="Zheng Y."/>
            <person name="Wang C.M."/>
            <person name="Sakai Y."/>
            <person name="Abe K."/>
            <person name="Yokota A."/>
            <person name="Donadio S."/>
            <person name="Cavaletti L."/>
            <person name="Monciardini P."/>
        </authorList>
    </citation>
    <scope>NUCLEOTIDE SEQUENCE [LARGE SCALE GENOMIC DNA]</scope>
    <source>
        <strain evidence="1 2">SOSP1-30</strain>
    </source>
</reference>
<dbReference type="SUPFAM" id="SSF53335">
    <property type="entry name" value="S-adenosyl-L-methionine-dependent methyltransferases"/>
    <property type="match status" value="1"/>
</dbReference>
<dbReference type="Gene3D" id="3.40.50.150">
    <property type="entry name" value="Vaccinia Virus protein VP39"/>
    <property type="match status" value="1"/>
</dbReference>
<dbReference type="Pfam" id="PF13489">
    <property type="entry name" value="Methyltransf_23"/>
    <property type="match status" value="1"/>
</dbReference>
<dbReference type="PANTHER" id="PTHR43591">
    <property type="entry name" value="METHYLTRANSFERASE"/>
    <property type="match status" value="1"/>
</dbReference>
<dbReference type="Proteomes" id="UP000654345">
    <property type="component" value="Unassembled WGS sequence"/>
</dbReference>
<accession>A0ABQ3V2M6</accession>
<evidence type="ECO:0000313" key="2">
    <source>
        <dbReference type="Proteomes" id="UP000654345"/>
    </source>
</evidence>
<evidence type="ECO:0008006" key="3">
    <source>
        <dbReference type="Google" id="ProtNLM"/>
    </source>
</evidence>
<sequence>MATMAHQTDSAHSLLPRNTVEMKRQDFQHYLLRAILKGNALAPLHNPTSILDIGCATGRWCQEMAATYPYANIVGFDQVSPLALPRSLAFPENCRFVQGNVLEEFPFAPHSFDYVHQRLLVFALPVERWLSEARELVKVTRPGGWVEVTEVDIAFEQMGPASAQLAAWIAEASRRQGIDPSMARRTHTLLEAAGFTNIVYRQVPNPIGKWGGHIGTMAATGVQAINKAMRPQVLSQLSISPAHYDQALAASLEEYDSYKSYSYTFIAYGQRPA</sequence>
<evidence type="ECO:0000313" key="1">
    <source>
        <dbReference type="EMBL" id="GHO59212.1"/>
    </source>
</evidence>
<dbReference type="EMBL" id="BNJG01000003">
    <property type="protein sequence ID" value="GHO59212.1"/>
    <property type="molecule type" value="Genomic_DNA"/>
</dbReference>
<keyword evidence="2" id="KW-1185">Reference proteome</keyword>
<name>A0ABQ3V2M6_9CHLR</name>
<dbReference type="PANTHER" id="PTHR43591:SF24">
    <property type="entry name" value="2-METHOXY-6-POLYPRENYL-1,4-BENZOQUINOL METHYLASE, MITOCHONDRIAL"/>
    <property type="match status" value="1"/>
</dbReference>
<dbReference type="CDD" id="cd02440">
    <property type="entry name" value="AdoMet_MTases"/>
    <property type="match status" value="1"/>
</dbReference>
<comment type="caution">
    <text evidence="1">The sequence shown here is derived from an EMBL/GenBank/DDBJ whole genome shotgun (WGS) entry which is preliminary data.</text>
</comment>
<dbReference type="InterPro" id="IPR029063">
    <property type="entry name" value="SAM-dependent_MTases_sf"/>
</dbReference>
<gene>
    <name evidence="1" type="ORF">KSB_76870</name>
</gene>
<protein>
    <recommendedName>
        <fullName evidence="3">Methyltransferase domain-containing protein</fullName>
    </recommendedName>
</protein>
<organism evidence="1 2">
    <name type="scientific">Ktedonobacter robiniae</name>
    <dbReference type="NCBI Taxonomy" id="2778365"/>
    <lineage>
        <taxon>Bacteria</taxon>
        <taxon>Bacillati</taxon>
        <taxon>Chloroflexota</taxon>
        <taxon>Ktedonobacteria</taxon>
        <taxon>Ktedonobacterales</taxon>
        <taxon>Ktedonobacteraceae</taxon>
        <taxon>Ktedonobacter</taxon>
    </lineage>
</organism>
<proteinExistence type="predicted"/>